<dbReference type="PANTHER" id="PTHR10815">
    <property type="entry name" value="METHYLATED-DNA--PROTEIN-CYSTEINE METHYLTRANSFERASE"/>
    <property type="match status" value="1"/>
</dbReference>
<dbReference type="CDD" id="cd06445">
    <property type="entry name" value="ATase"/>
    <property type="match status" value="1"/>
</dbReference>
<evidence type="ECO:0000256" key="6">
    <source>
        <dbReference type="ARBA" id="ARBA00022763"/>
    </source>
</evidence>
<evidence type="ECO:0000256" key="2">
    <source>
        <dbReference type="ARBA" id="ARBA00008711"/>
    </source>
</evidence>
<gene>
    <name evidence="10" type="ORF">DBV39_07510</name>
</gene>
<evidence type="ECO:0000256" key="5">
    <source>
        <dbReference type="ARBA" id="ARBA00022679"/>
    </source>
</evidence>
<keyword evidence="5" id="KW-0808">Transferase</keyword>
<dbReference type="AlphaFoldDB" id="A0A2R4XIG5"/>
<dbReference type="GO" id="GO:0006281">
    <property type="term" value="P:DNA repair"/>
    <property type="evidence" value="ECO:0007669"/>
    <property type="project" value="UniProtKB-KW"/>
</dbReference>
<evidence type="ECO:0000259" key="9">
    <source>
        <dbReference type="Pfam" id="PF01035"/>
    </source>
</evidence>
<dbReference type="InterPro" id="IPR001497">
    <property type="entry name" value="MethylDNA_cys_MeTrfase_AS"/>
</dbReference>
<protein>
    <recommendedName>
        <fullName evidence="3">methylated-DNA--[protein]-cysteine S-methyltransferase</fullName>
        <ecNumber evidence="3">2.1.1.63</ecNumber>
    </recommendedName>
</protein>
<evidence type="ECO:0000256" key="3">
    <source>
        <dbReference type="ARBA" id="ARBA00011918"/>
    </source>
</evidence>
<evidence type="ECO:0000256" key="4">
    <source>
        <dbReference type="ARBA" id="ARBA00022603"/>
    </source>
</evidence>
<comment type="catalytic activity">
    <reaction evidence="8">
        <text>a 6-O-methyl-2'-deoxyguanosine in DNA + L-cysteinyl-[protein] = S-methyl-L-cysteinyl-[protein] + a 2'-deoxyguanosine in DNA</text>
        <dbReference type="Rhea" id="RHEA:24000"/>
        <dbReference type="Rhea" id="RHEA-COMP:10131"/>
        <dbReference type="Rhea" id="RHEA-COMP:10132"/>
        <dbReference type="Rhea" id="RHEA-COMP:11367"/>
        <dbReference type="Rhea" id="RHEA-COMP:11368"/>
        <dbReference type="ChEBI" id="CHEBI:29950"/>
        <dbReference type="ChEBI" id="CHEBI:82612"/>
        <dbReference type="ChEBI" id="CHEBI:85445"/>
        <dbReference type="ChEBI" id="CHEBI:85448"/>
        <dbReference type="EC" id="2.1.1.63"/>
    </reaction>
</comment>
<dbReference type="GO" id="GO:0003908">
    <property type="term" value="F:methylated-DNA-[protein]-cysteine S-methyltransferase activity"/>
    <property type="evidence" value="ECO:0007669"/>
    <property type="project" value="UniProtKB-EC"/>
</dbReference>
<dbReference type="EC" id="2.1.1.63" evidence="3"/>
<dbReference type="Proteomes" id="UP000244571">
    <property type="component" value="Chromosome"/>
</dbReference>
<dbReference type="OrthoDB" id="9802228at2"/>
<dbReference type="NCBIfam" id="TIGR00589">
    <property type="entry name" value="ogt"/>
    <property type="match status" value="1"/>
</dbReference>
<dbReference type="PANTHER" id="PTHR10815:SF13">
    <property type="entry name" value="METHYLATED-DNA--PROTEIN-CYSTEINE METHYLTRANSFERASE"/>
    <property type="match status" value="1"/>
</dbReference>
<evidence type="ECO:0000313" key="11">
    <source>
        <dbReference type="Proteomes" id="UP000244571"/>
    </source>
</evidence>
<keyword evidence="4" id="KW-0489">Methyltransferase</keyword>
<keyword evidence="7" id="KW-0234">DNA repair</keyword>
<evidence type="ECO:0000256" key="8">
    <source>
        <dbReference type="ARBA" id="ARBA00049348"/>
    </source>
</evidence>
<evidence type="ECO:0000313" key="10">
    <source>
        <dbReference type="EMBL" id="AWB33578.1"/>
    </source>
</evidence>
<organism evidence="10 11">
    <name type="scientific">Orrella marina</name>
    <dbReference type="NCBI Taxonomy" id="2163011"/>
    <lineage>
        <taxon>Bacteria</taxon>
        <taxon>Pseudomonadati</taxon>
        <taxon>Pseudomonadota</taxon>
        <taxon>Betaproteobacteria</taxon>
        <taxon>Burkholderiales</taxon>
        <taxon>Alcaligenaceae</taxon>
        <taxon>Orrella</taxon>
    </lineage>
</organism>
<sequence>MSSIRPTVRLVMPSGQQGLQCASWGVALTPFGQSVAVWADAGLLALWLATDDPEPAMSFVQARHAQAMGSGDSVLTTIRDDGSARVWCDRVFGVPPERACPHATQPLDVVVSGTEFELTVWRALCEIPRGMVVTYSELASAIGRPKAARAVGSAIGRNGVAVLIPCHRVVPGSGGVGQFRWGASVKRALIDWEAA</sequence>
<keyword evidence="11" id="KW-1185">Reference proteome</keyword>
<dbReference type="InterPro" id="IPR014048">
    <property type="entry name" value="MethylDNA_cys_MeTrfase_DNA-bd"/>
</dbReference>
<name>A0A2R4XIG5_9BURK</name>
<comment type="similarity">
    <text evidence="2">Belongs to the MGMT family.</text>
</comment>
<dbReference type="SUPFAM" id="SSF46767">
    <property type="entry name" value="Methylated DNA-protein cysteine methyltransferase, C-terminal domain"/>
    <property type="match status" value="1"/>
</dbReference>
<dbReference type="InterPro" id="IPR036388">
    <property type="entry name" value="WH-like_DNA-bd_sf"/>
</dbReference>
<accession>A0A2R4XIG5</accession>
<dbReference type="PROSITE" id="PS00374">
    <property type="entry name" value="MGMT"/>
    <property type="match status" value="1"/>
</dbReference>
<reference evidence="10 11" key="1">
    <citation type="submission" date="2018-04" db="EMBL/GenBank/DDBJ databases">
        <title>Bordetella sp. HZ20 isolated from seawater.</title>
        <authorList>
            <person name="Sun C."/>
        </authorList>
    </citation>
    <scope>NUCLEOTIDE SEQUENCE [LARGE SCALE GENOMIC DNA]</scope>
    <source>
        <strain evidence="10 11">HZ20</strain>
    </source>
</reference>
<evidence type="ECO:0000256" key="7">
    <source>
        <dbReference type="ARBA" id="ARBA00023204"/>
    </source>
</evidence>
<dbReference type="GO" id="GO:0032259">
    <property type="term" value="P:methylation"/>
    <property type="evidence" value="ECO:0007669"/>
    <property type="project" value="UniProtKB-KW"/>
</dbReference>
<dbReference type="InterPro" id="IPR036217">
    <property type="entry name" value="MethylDNA_cys_MeTrfase_DNAb"/>
</dbReference>
<keyword evidence="6" id="KW-0227">DNA damage</keyword>
<dbReference type="EMBL" id="CP028901">
    <property type="protein sequence ID" value="AWB33578.1"/>
    <property type="molecule type" value="Genomic_DNA"/>
</dbReference>
<dbReference type="Gene3D" id="1.10.10.10">
    <property type="entry name" value="Winged helix-like DNA-binding domain superfamily/Winged helix DNA-binding domain"/>
    <property type="match status" value="1"/>
</dbReference>
<feature type="domain" description="Methylated-DNA-[protein]-cysteine S-methyltransferase DNA binding" evidence="9">
    <location>
        <begin position="115"/>
        <end position="194"/>
    </location>
</feature>
<dbReference type="RefSeq" id="WP_108621007.1">
    <property type="nucleotide sequence ID" value="NZ_CP028901.1"/>
</dbReference>
<evidence type="ECO:0000256" key="1">
    <source>
        <dbReference type="ARBA" id="ARBA00001286"/>
    </source>
</evidence>
<dbReference type="Pfam" id="PF01035">
    <property type="entry name" value="DNA_binding_1"/>
    <property type="match status" value="1"/>
</dbReference>
<proteinExistence type="inferred from homology"/>
<dbReference type="KEGG" id="boz:DBV39_07510"/>
<comment type="catalytic activity">
    <reaction evidence="1">
        <text>a 4-O-methyl-thymidine in DNA + L-cysteinyl-[protein] = a thymidine in DNA + S-methyl-L-cysteinyl-[protein]</text>
        <dbReference type="Rhea" id="RHEA:53428"/>
        <dbReference type="Rhea" id="RHEA-COMP:10131"/>
        <dbReference type="Rhea" id="RHEA-COMP:10132"/>
        <dbReference type="Rhea" id="RHEA-COMP:13555"/>
        <dbReference type="Rhea" id="RHEA-COMP:13556"/>
        <dbReference type="ChEBI" id="CHEBI:29950"/>
        <dbReference type="ChEBI" id="CHEBI:82612"/>
        <dbReference type="ChEBI" id="CHEBI:137386"/>
        <dbReference type="ChEBI" id="CHEBI:137387"/>
        <dbReference type="EC" id="2.1.1.63"/>
    </reaction>
</comment>
<dbReference type="FunFam" id="1.10.10.10:FF:000214">
    <property type="entry name" value="Methylated-DNA--protein-cysteine methyltransferase"/>
    <property type="match status" value="1"/>
</dbReference>